<evidence type="ECO:0000259" key="1">
    <source>
        <dbReference type="Pfam" id="PF20720"/>
    </source>
</evidence>
<dbReference type="OrthoDB" id="2364732at2759"/>
<name>A0A0M9WB66_9EURO</name>
<gene>
    <name evidence="2" type="ORF">ACN38_g11181</name>
</gene>
<dbReference type="Gene3D" id="3.40.50.300">
    <property type="entry name" value="P-loop containing nucleotide triphosphate hydrolases"/>
    <property type="match status" value="1"/>
</dbReference>
<organism evidence="2 3">
    <name type="scientific">Penicillium nordicum</name>
    <dbReference type="NCBI Taxonomy" id="229535"/>
    <lineage>
        <taxon>Eukaryota</taxon>
        <taxon>Fungi</taxon>
        <taxon>Dikarya</taxon>
        <taxon>Ascomycota</taxon>
        <taxon>Pezizomycotina</taxon>
        <taxon>Eurotiomycetes</taxon>
        <taxon>Eurotiomycetidae</taxon>
        <taxon>Eurotiales</taxon>
        <taxon>Aspergillaceae</taxon>
        <taxon>Penicillium</taxon>
    </lineage>
</organism>
<dbReference type="SUPFAM" id="SSF52540">
    <property type="entry name" value="P-loop containing nucleoside triphosphate hydrolases"/>
    <property type="match status" value="1"/>
</dbReference>
<dbReference type="Pfam" id="PF20720">
    <property type="entry name" value="nSTAND3"/>
    <property type="match status" value="1"/>
</dbReference>
<dbReference type="STRING" id="229535.A0A0M9WB66"/>
<keyword evidence="3" id="KW-1185">Reference proteome</keyword>
<accession>A0A0M9WB66</accession>
<reference evidence="2 3" key="1">
    <citation type="submission" date="2015-08" db="EMBL/GenBank/DDBJ databases">
        <title>Genome sequencing of Penicillium nordicum.</title>
        <authorList>
            <person name="Nguyen H.D."/>
            <person name="Seifert K.A."/>
        </authorList>
    </citation>
    <scope>NUCLEOTIDE SEQUENCE [LARGE SCALE GENOMIC DNA]</scope>
    <source>
        <strain evidence="2 3">DAOMC 185683</strain>
    </source>
</reference>
<dbReference type="InterPro" id="IPR027417">
    <property type="entry name" value="P-loop_NTPase"/>
</dbReference>
<evidence type="ECO:0000313" key="2">
    <source>
        <dbReference type="EMBL" id="KOS38002.1"/>
    </source>
</evidence>
<dbReference type="AlphaFoldDB" id="A0A0M9WB66"/>
<dbReference type="Proteomes" id="UP000037696">
    <property type="component" value="Unassembled WGS sequence"/>
</dbReference>
<dbReference type="CDD" id="cd00009">
    <property type="entry name" value="AAA"/>
    <property type="match status" value="1"/>
</dbReference>
<dbReference type="EMBL" id="LHQQ01000279">
    <property type="protein sequence ID" value="KOS38002.1"/>
    <property type="molecule type" value="Genomic_DNA"/>
</dbReference>
<dbReference type="InterPro" id="IPR049050">
    <property type="entry name" value="nSTAND3"/>
</dbReference>
<comment type="caution">
    <text evidence="2">The sequence shown here is derived from an EMBL/GenBank/DDBJ whole genome shotgun (WGS) entry which is preliminary data.</text>
</comment>
<proteinExistence type="predicted"/>
<feature type="domain" description="Novel STAND NTPase 3" evidence="1">
    <location>
        <begin position="31"/>
        <end position="79"/>
    </location>
</feature>
<protein>
    <recommendedName>
        <fullName evidence="1">Novel STAND NTPase 3 domain-containing protein</fullName>
    </recommendedName>
</protein>
<evidence type="ECO:0000313" key="3">
    <source>
        <dbReference type="Proteomes" id="UP000037696"/>
    </source>
</evidence>
<sequence>MEFLRSIFRQQQTKQDTGWMMENSLRCPREKTVQELASILDQERVVNIRGTPASGKTVLARLLFNHYYDRQFPVIYISAWPQKQTDSYKSILVREARDAGYEFVTYATLADANIVIILDEAQMSYGDEGLWLGLIKSQSGRHEGPRIALFTSYGSPTTGPEVILPGSPLASLGPQQRVSITPSIIRYSPKIALFYNRKEFDDVVSRYCQDPSLLKLDDGASDYLFNLTNGHPGAVDGVLNMLQKVYHSDLKRGMDIVYEADIRKTLEQKYEAFSFLEQTPVHRSFVNLRNLTPRAANTLRKVLIEGNVPRDLNDEGVRTCYEQGWLHTEALDSRAMEIICILPTNLHAKFVEYYLADPGVEFPREKFPDVKALAEATLRQLSRRNLRAVTRFGVGAIIRPLEATYQDEFYRSLHTVLGYAMDVTSEWSPDGVGRIDFRLSSVRWGIELLREGDRLHDHCQRFTTDGAYGKWIQQGLLEDWLVIDCRTSSPRSYEIPGTKLWRAVFAPDFSDVEVRDQYNRVVVDRFALTE</sequence>